<gene>
    <name evidence="1" type="ORF">METHB2_270008</name>
</gene>
<evidence type="ECO:0000313" key="2">
    <source>
        <dbReference type="Proteomes" id="UP000494216"/>
    </source>
</evidence>
<protein>
    <submittedName>
        <fullName evidence="1">Uncharacterized protein</fullName>
    </submittedName>
</protein>
<dbReference type="EMBL" id="CADCXN010000055">
    <property type="protein sequence ID" value="CAA9890678.1"/>
    <property type="molecule type" value="Genomic_DNA"/>
</dbReference>
<evidence type="ECO:0000313" key="1">
    <source>
        <dbReference type="EMBL" id="CAA9890678.1"/>
    </source>
</evidence>
<dbReference type="Proteomes" id="UP000494216">
    <property type="component" value="Unassembled WGS sequence"/>
</dbReference>
<name>A0A8S0X0L3_9GAMM</name>
<organism evidence="1 2">
    <name type="scientific">Candidatus Methylobacter favarea</name>
    <dbReference type="NCBI Taxonomy" id="2707345"/>
    <lineage>
        <taxon>Bacteria</taxon>
        <taxon>Pseudomonadati</taxon>
        <taxon>Pseudomonadota</taxon>
        <taxon>Gammaproteobacteria</taxon>
        <taxon>Methylococcales</taxon>
        <taxon>Methylococcaceae</taxon>
        <taxon>Methylobacter</taxon>
    </lineage>
</organism>
<accession>A0A8S0X0L3</accession>
<sequence>MQSYPKPERISTKGGPGNVATFCIKAAPLPELQEEDNVFPASTEKEFRQL</sequence>
<dbReference type="AlphaFoldDB" id="A0A8S0X0L3"/>
<proteinExistence type="predicted"/>
<keyword evidence="2" id="KW-1185">Reference proteome</keyword>
<comment type="caution">
    <text evidence="1">The sequence shown here is derived from an EMBL/GenBank/DDBJ whole genome shotgun (WGS) entry which is preliminary data.</text>
</comment>
<reference evidence="1 2" key="1">
    <citation type="submission" date="2020-02" db="EMBL/GenBank/DDBJ databases">
        <authorList>
            <person name="Hogendoorn C."/>
        </authorList>
    </citation>
    <scope>NUCLEOTIDE SEQUENCE [LARGE SCALE GENOMIC DNA]</scope>
    <source>
        <strain evidence="1">METHB21</strain>
    </source>
</reference>